<organism evidence="2 3">
    <name type="scientific">Obba rivulosa</name>
    <dbReference type="NCBI Taxonomy" id="1052685"/>
    <lineage>
        <taxon>Eukaryota</taxon>
        <taxon>Fungi</taxon>
        <taxon>Dikarya</taxon>
        <taxon>Basidiomycota</taxon>
        <taxon>Agaricomycotina</taxon>
        <taxon>Agaricomycetes</taxon>
        <taxon>Polyporales</taxon>
        <taxon>Gelatoporiaceae</taxon>
        <taxon>Obba</taxon>
    </lineage>
</organism>
<gene>
    <name evidence="2" type="ORF">OBBRIDRAFT_136590</name>
</gene>
<keyword evidence="3" id="KW-1185">Reference proteome</keyword>
<name>A0A8E2DM85_9APHY</name>
<feature type="region of interest" description="Disordered" evidence="1">
    <location>
        <begin position="44"/>
        <end position="67"/>
    </location>
</feature>
<dbReference type="Proteomes" id="UP000250043">
    <property type="component" value="Unassembled WGS sequence"/>
</dbReference>
<accession>A0A8E2DM85</accession>
<dbReference type="EMBL" id="KV722476">
    <property type="protein sequence ID" value="OCH87688.1"/>
    <property type="molecule type" value="Genomic_DNA"/>
</dbReference>
<feature type="compositionally biased region" description="Basic and acidic residues" evidence="1">
    <location>
        <begin position="44"/>
        <end position="56"/>
    </location>
</feature>
<reference evidence="2 3" key="1">
    <citation type="submission" date="2016-07" db="EMBL/GenBank/DDBJ databases">
        <title>Draft genome of the white-rot fungus Obba rivulosa 3A-2.</title>
        <authorList>
            <consortium name="DOE Joint Genome Institute"/>
            <person name="Miettinen O."/>
            <person name="Riley R."/>
            <person name="Acob R."/>
            <person name="Barry K."/>
            <person name="Cullen D."/>
            <person name="De Vries R."/>
            <person name="Hainaut M."/>
            <person name="Hatakka A."/>
            <person name="Henrissat B."/>
            <person name="Hilden K."/>
            <person name="Kuo R."/>
            <person name="Labutti K."/>
            <person name="Lipzen A."/>
            <person name="Makela M.R."/>
            <person name="Sandor L."/>
            <person name="Spatafora J.W."/>
            <person name="Grigoriev I.V."/>
            <person name="Hibbett D.S."/>
        </authorList>
    </citation>
    <scope>NUCLEOTIDE SEQUENCE [LARGE SCALE GENOMIC DNA]</scope>
    <source>
        <strain evidence="2 3">3A-2</strain>
    </source>
</reference>
<sequence>MTNTSTFTPCLRPAQLGTLSVSVGCHVSIASTRAAVDNRRTYAPNAKRDSATDGRRIPRSPGTAHLVQHRTRPILIKPARVLEASPGT</sequence>
<evidence type="ECO:0000313" key="3">
    <source>
        <dbReference type="Proteomes" id="UP000250043"/>
    </source>
</evidence>
<evidence type="ECO:0000313" key="2">
    <source>
        <dbReference type="EMBL" id="OCH87688.1"/>
    </source>
</evidence>
<dbReference type="AlphaFoldDB" id="A0A8E2DM85"/>
<protein>
    <submittedName>
        <fullName evidence="2">Uncharacterized protein</fullName>
    </submittedName>
</protein>
<evidence type="ECO:0000256" key="1">
    <source>
        <dbReference type="SAM" id="MobiDB-lite"/>
    </source>
</evidence>
<proteinExistence type="predicted"/>